<protein>
    <submittedName>
        <fullName evidence="1">Uncharacterized protein</fullName>
    </submittedName>
</protein>
<evidence type="ECO:0000313" key="1">
    <source>
        <dbReference type="EMBL" id="ATG48874.1"/>
    </source>
</evidence>
<sequence length="70" mass="7331">MVKSSPVAALEFAALLMVKVKLEMLPSSIVLGEKAAEKAGGVPVAEILEQSLSKAAALKEPDPIWRPFGA</sequence>
<dbReference type="KEGG" id="ceh:CEW89_15620"/>
<gene>
    <name evidence="1" type="ORF">CEW89_15620</name>
</gene>
<dbReference type="AlphaFoldDB" id="A0A291GFT2"/>
<reference evidence="1 2" key="1">
    <citation type="submission" date="2017-06" db="EMBL/GenBank/DDBJ databases">
        <title>Celeribacter sp. TSPH2 complete genome sequence.</title>
        <authorList>
            <person name="Woo J.-H."/>
            <person name="Kim H.-S."/>
        </authorList>
    </citation>
    <scope>NUCLEOTIDE SEQUENCE [LARGE SCALE GENOMIC DNA]</scope>
    <source>
        <strain evidence="1 2">TSPH2</strain>
    </source>
</reference>
<name>A0A291GFT2_9RHOB</name>
<dbReference type="Proteomes" id="UP000217935">
    <property type="component" value="Chromosome"/>
</dbReference>
<keyword evidence="2" id="KW-1185">Reference proteome</keyword>
<accession>A0A291GFT2</accession>
<proteinExistence type="predicted"/>
<dbReference type="EMBL" id="CP022196">
    <property type="protein sequence ID" value="ATG48874.1"/>
    <property type="molecule type" value="Genomic_DNA"/>
</dbReference>
<evidence type="ECO:0000313" key="2">
    <source>
        <dbReference type="Proteomes" id="UP000217935"/>
    </source>
</evidence>
<organism evidence="1 2">
    <name type="scientific">Celeribacter ethanolicus</name>
    <dbReference type="NCBI Taxonomy" id="1758178"/>
    <lineage>
        <taxon>Bacteria</taxon>
        <taxon>Pseudomonadati</taxon>
        <taxon>Pseudomonadota</taxon>
        <taxon>Alphaproteobacteria</taxon>
        <taxon>Rhodobacterales</taxon>
        <taxon>Roseobacteraceae</taxon>
        <taxon>Celeribacter</taxon>
    </lineage>
</organism>